<dbReference type="SUPFAM" id="SSF47240">
    <property type="entry name" value="Ferritin-like"/>
    <property type="match status" value="1"/>
</dbReference>
<proteinExistence type="predicted"/>
<reference evidence="1 2" key="1">
    <citation type="submission" date="2015-08" db="EMBL/GenBank/DDBJ databases">
        <authorList>
            <person name="Babu N.S."/>
            <person name="Beckwith C.J."/>
            <person name="Beseler K.G."/>
            <person name="Brison A."/>
            <person name="Carone J.V."/>
            <person name="Caskin T.P."/>
            <person name="Diamond M."/>
            <person name="Durham M.E."/>
            <person name="Foxe J.M."/>
            <person name="Go M."/>
            <person name="Henderson B.A."/>
            <person name="Jones I.B."/>
            <person name="McGettigan J.A."/>
            <person name="Micheletti S.J."/>
            <person name="Nasrallah M.E."/>
            <person name="Ortiz D."/>
            <person name="Piller C.R."/>
            <person name="Privatt S.R."/>
            <person name="Schneider S.L."/>
            <person name="Sharp S."/>
            <person name="Smith T.C."/>
            <person name="Stanton J.D."/>
            <person name="Ullery H.E."/>
            <person name="Wilson R.J."/>
            <person name="Serrano M.G."/>
            <person name="Buck G."/>
            <person name="Lee V."/>
            <person name="Wang Y."/>
            <person name="Carvalho R."/>
            <person name="Voegtly L."/>
            <person name="Shi R."/>
            <person name="Duckworth R."/>
            <person name="Johnson A."/>
            <person name="Loviza R."/>
            <person name="Walstead R."/>
            <person name="Shah Z."/>
            <person name="Kiflezghi M."/>
            <person name="Wade K."/>
            <person name="Ball S.L."/>
            <person name="Bradley K.W."/>
            <person name="Asai D.J."/>
            <person name="Bowman C.A."/>
            <person name="Russell D.A."/>
            <person name="Pope W.H."/>
            <person name="Jacobs-Sera D."/>
            <person name="Hendrix R.W."/>
            <person name="Hatfull G.F."/>
        </authorList>
    </citation>
    <scope>NUCLEOTIDE SEQUENCE [LARGE SCALE GENOMIC DNA]</scope>
    <source>
        <strain evidence="1 2">DSM 27648</strain>
    </source>
</reference>
<keyword evidence="2" id="KW-1185">Reference proteome</keyword>
<evidence type="ECO:0000313" key="1">
    <source>
        <dbReference type="EMBL" id="AKU97678.1"/>
    </source>
</evidence>
<protein>
    <submittedName>
        <fullName evidence="1">Putative lipoprotein</fullName>
    </submittedName>
</protein>
<keyword evidence="1" id="KW-0449">Lipoprotein</keyword>
<sequence length="290" mass="31780">MSARGSHAIRSMPIGIKTVECDVTIRRVRACACDGHTRCNEPSHAVGRESEIPLNLPLYRIVEGRRLEGLPPPKAVFTSAIGRYFARSAYHQAASALAFDRLRRELDAYGSPGGLLERCEQARARELMHSALFAELAEQFATPVTMPARAPTECLAVRPLVDVAIDNAVEGVVRSTFGAAVARYRATHAEDPEIRRVMEIIAEDEQVHAELAHDIASWLHDATDASTSIEGILVEDSIRHAARALAQELDMDPDPSLCTQAGIPSRLDALTIWSRLSHRVWHDFAHAAAA</sequence>
<evidence type="ECO:0000313" key="2">
    <source>
        <dbReference type="Proteomes" id="UP000064967"/>
    </source>
</evidence>
<dbReference type="InterPro" id="IPR009078">
    <property type="entry name" value="Ferritin-like_SF"/>
</dbReference>
<gene>
    <name evidence="1" type="ORF">AKJ09_04342</name>
</gene>
<organism evidence="1 2">
    <name type="scientific">Labilithrix luteola</name>
    <dbReference type="NCBI Taxonomy" id="1391654"/>
    <lineage>
        <taxon>Bacteria</taxon>
        <taxon>Pseudomonadati</taxon>
        <taxon>Myxococcota</taxon>
        <taxon>Polyangia</taxon>
        <taxon>Polyangiales</taxon>
        <taxon>Labilitrichaceae</taxon>
        <taxon>Labilithrix</taxon>
    </lineage>
</organism>
<dbReference type="CDD" id="cd00657">
    <property type="entry name" value="Ferritin_like"/>
    <property type="match status" value="1"/>
</dbReference>
<accession>A0A0K1PVX6</accession>
<dbReference type="STRING" id="1391654.AKJ09_04342"/>
<dbReference type="Proteomes" id="UP000064967">
    <property type="component" value="Chromosome"/>
</dbReference>
<dbReference type="AlphaFoldDB" id="A0A0K1PVX6"/>
<dbReference type="KEGG" id="llu:AKJ09_04342"/>
<dbReference type="EMBL" id="CP012333">
    <property type="protein sequence ID" value="AKU97678.1"/>
    <property type="molecule type" value="Genomic_DNA"/>
</dbReference>
<name>A0A0K1PVX6_9BACT</name>